<dbReference type="EMBL" id="ML121527">
    <property type="protein sequence ID" value="RPB29800.1"/>
    <property type="molecule type" value="Genomic_DNA"/>
</dbReference>
<proteinExistence type="predicted"/>
<dbReference type="InParanoid" id="A0A3N4M433"/>
<accession>A0A3N4M433</accession>
<dbReference type="Proteomes" id="UP000267821">
    <property type="component" value="Unassembled WGS sequence"/>
</dbReference>
<keyword evidence="3" id="KW-1185">Reference proteome</keyword>
<sequence>MEEQNSQYLPVLFRTPEHLWVRLPLIANVCDNSRLVITGFGFVYSLFGITLTWGEFPWLFFMVLDLNLCASLKREKPHAHRKLIVWK</sequence>
<name>A0A3N4M433_9PEZI</name>
<feature type="transmembrane region" description="Helical" evidence="1">
    <location>
        <begin position="42"/>
        <end position="64"/>
    </location>
</feature>
<keyword evidence="1" id="KW-0812">Transmembrane</keyword>
<keyword evidence="1" id="KW-1133">Transmembrane helix</keyword>
<dbReference type="AlphaFoldDB" id="A0A3N4M433"/>
<protein>
    <submittedName>
        <fullName evidence="2">Uncharacterized protein</fullName>
    </submittedName>
</protein>
<keyword evidence="1" id="KW-0472">Membrane</keyword>
<evidence type="ECO:0000256" key="1">
    <source>
        <dbReference type="SAM" id="Phobius"/>
    </source>
</evidence>
<organism evidence="2 3">
    <name type="scientific">Terfezia boudieri ATCC MYA-4762</name>
    <dbReference type="NCBI Taxonomy" id="1051890"/>
    <lineage>
        <taxon>Eukaryota</taxon>
        <taxon>Fungi</taxon>
        <taxon>Dikarya</taxon>
        <taxon>Ascomycota</taxon>
        <taxon>Pezizomycotina</taxon>
        <taxon>Pezizomycetes</taxon>
        <taxon>Pezizales</taxon>
        <taxon>Pezizaceae</taxon>
        <taxon>Terfezia</taxon>
    </lineage>
</organism>
<gene>
    <name evidence="2" type="ORF">L211DRAFT_832500</name>
</gene>
<evidence type="ECO:0000313" key="3">
    <source>
        <dbReference type="Proteomes" id="UP000267821"/>
    </source>
</evidence>
<reference evidence="2 3" key="1">
    <citation type="journal article" date="2018" name="Nat. Ecol. Evol.">
        <title>Pezizomycetes genomes reveal the molecular basis of ectomycorrhizal truffle lifestyle.</title>
        <authorList>
            <person name="Murat C."/>
            <person name="Payen T."/>
            <person name="Noel B."/>
            <person name="Kuo A."/>
            <person name="Morin E."/>
            <person name="Chen J."/>
            <person name="Kohler A."/>
            <person name="Krizsan K."/>
            <person name="Balestrini R."/>
            <person name="Da Silva C."/>
            <person name="Montanini B."/>
            <person name="Hainaut M."/>
            <person name="Levati E."/>
            <person name="Barry K.W."/>
            <person name="Belfiori B."/>
            <person name="Cichocki N."/>
            <person name="Clum A."/>
            <person name="Dockter R.B."/>
            <person name="Fauchery L."/>
            <person name="Guy J."/>
            <person name="Iotti M."/>
            <person name="Le Tacon F."/>
            <person name="Lindquist E.A."/>
            <person name="Lipzen A."/>
            <person name="Malagnac F."/>
            <person name="Mello A."/>
            <person name="Molinier V."/>
            <person name="Miyauchi S."/>
            <person name="Poulain J."/>
            <person name="Riccioni C."/>
            <person name="Rubini A."/>
            <person name="Sitrit Y."/>
            <person name="Splivallo R."/>
            <person name="Traeger S."/>
            <person name="Wang M."/>
            <person name="Zifcakova L."/>
            <person name="Wipf D."/>
            <person name="Zambonelli A."/>
            <person name="Paolocci F."/>
            <person name="Nowrousian M."/>
            <person name="Ottonello S."/>
            <person name="Baldrian P."/>
            <person name="Spatafora J.W."/>
            <person name="Henrissat B."/>
            <person name="Nagy L.G."/>
            <person name="Aury J.M."/>
            <person name="Wincker P."/>
            <person name="Grigoriev I.V."/>
            <person name="Bonfante P."/>
            <person name="Martin F.M."/>
        </authorList>
    </citation>
    <scope>NUCLEOTIDE SEQUENCE [LARGE SCALE GENOMIC DNA]</scope>
    <source>
        <strain evidence="2 3">ATCC MYA-4762</strain>
    </source>
</reference>
<evidence type="ECO:0000313" key="2">
    <source>
        <dbReference type="EMBL" id="RPB29800.1"/>
    </source>
</evidence>